<protein>
    <recommendedName>
        <fullName evidence="1">Transporter-associated domain-containing protein</fullName>
    </recommendedName>
</protein>
<accession>A0A413RK82</accession>
<dbReference type="Proteomes" id="UP000283374">
    <property type="component" value="Unassembled WGS sequence"/>
</dbReference>
<dbReference type="SMART" id="SM01091">
    <property type="entry name" value="CorC_HlyC"/>
    <property type="match status" value="1"/>
</dbReference>
<dbReference type="PANTHER" id="PTHR43099:SF5">
    <property type="entry name" value="HLYC_CORC FAMILY TRANSPORTER"/>
    <property type="match status" value="1"/>
</dbReference>
<dbReference type="SUPFAM" id="SSF56176">
    <property type="entry name" value="FAD-binding/transporter-associated domain-like"/>
    <property type="match status" value="1"/>
</dbReference>
<comment type="caution">
    <text evidence="2">The sequence shown here is derived from an EMBL/GenBank/DDBJ whole genome shotgun (WGS) entry which is preliminary data.</text>
</comment>
<dbReference type="InterPro" id="IPR005170">
    <property type="entry name" value="Transptr-assoc_dom"/>
</dbReference>
<reference evidence="2 3" key="1">
    <citation type="submission" date="2018-08" db="EMBL/GenBank/DDBJ databases">
        <title>Cellulomonas rhizosphaerae sp. nov., a novel actinomycete isolated from soil.</title>
        <authorList>
            <person name="Tian Y."/>
        </authorList>
    </citation>
    <scope>NUCLEOTIDE SEQUENCE [LARGE SCALE GENOMIC DNA]</scope>
    <source>
        <strain evidence="2 3">NEAU-TCZ24</strain>
    </source>
</reference>
<proteinExistence type="predicted"/>
<name>A0A413RK82_9CELL</name>
<dbReference type="Gene3D" id="3.30.465.10">
    <property type="match status" value="1"/>
</dbReference>
<sequence length="88" mass="9622">ADGSWHLPGVLRPDELTETTGLRVPDDGPYETLGGLLMARLGRIPREGDAVDVDGVLLEVERMDGRRVERLRVVALETEDAADEGAQR</sequence>
<gene>
    <name evidence="2" type="ORF">D1825_11690</name>
</gene>
<dbReference type="RefSeq" id="WP_325051487.1">
    <property type="nucleotide sequence ID" value="NZ_QWKP01000204.1"/>
</dbReference>
<feature type="domain" description="Transporter-associated" evidence="1">
    <location>
        <begin position="1"/>
        <end position="77"/>
    </location>
</feature>
<keyword evidence="3" id="KW-1185">Reference proteome</keyword>
<dbReference type="GO" id="GO:0050660">
    <property type="term" value="F:flavin adenine dinucleotide binding"/>
    <property type="evidence" value="ECO:0007669"/>
    <property type="project" value="InterPro"/>
</dbReference>
<evidence type="ECO:0000313" key="3">
    <source>
        <dbReference type="Proteomes" id="UP000283374"/>
    </source>
</evidence>
<dbReference type="InterPro" id="IPR051676">
    <property type="entry name" value="UPF0053_domain"/>
</dbReference>
<organism evidence="2 3">
    <name type="scientific">Cellulomonas rhizosphaerae</name>
    <dbReference type="NCBI Taxonomy" id="2293719"/>
    <lineage>
        <taxon>Bacteria</taxon>
        <taxon>Bacillati</taxon>
        <taxon>Actinomycetota</taxon>
        <taxon>Actinomycetes</taxon>
        <taxon>Micrococcales</taxon>
        <taxon>Cellulomonadaceae</taxon>
        <taxon>Cellulomonas</taxon>
    </lineage>
</organism>
<dbReference type="EMBL" id="QWKP01000204">
    <property type="protein sequence ID" value="RHA39510.1"/>
    <property type="molecule type" value="Genomic_DNA"/>
</dbReference>
<feature type="non-terminal residue" evidence="2">
    <location>
        <position position="1"/>
    </location>
</feature>
<dbReference type="PANTHER" id="PTHR43099">
    <property type="entry name" value="UPF0053 PROTEIN YRKA"/>
    <property type="match status" value="1"/>
</dbReference>
<evidence type="ECO:0000259" key="1">
    <source>
        <dbReference type="SMART" id="SM01091"/>
    </source>
</evidence>
<dbReference type="InterPro" id="IPR016169">
    <property type="entry name" value="FAD-bd_PCMH_sub2"/>
</dbReference>
<dbReference type="Pfam" id="PF03471">
    <property type="entry name" value="CorC_HlyC"/>
    <property type="match status" value="1"/>
</dbReference>
<dbReference type="InterPro" id="IPR036318">
    <property type="entry name" value="FAD-bd_PCMH-like_sf"/>
</dbReference>
<evidence type="ECO:0000313" key="2">
    <source>
        <dbReference type="EMBL" id="RHA39510.1"/>
    </source>
</evidence>
<dbReference type="AlphaFoldDB" id="A0A413RK82"/>